<evidence type="ECO:0000313" key="2">
    <source>
        <dbReference type="EMBL" id="PPQ29540.1"/>
    </source>
</evidence>
<comment type="caution">
    <text evidence="2">The sequence shown here is derived from an EMBL/GenBank/DDBJ whole genome shotgun (WGS) entry which is preliminary data.</text>
</comment>
<feature type="chain" id="PRO_5015735600" evidence="1">
    <location>
        <begin position="28"/>
        <end position="227"/>
    </location>
</feature>
<dbReference type="AlphaFoldDB" id="A0A2S6N4K7"/>
<proteinExistence type="predicted"/>
<protein>
    <submittedName>
        <fullName evidence="2">Uncharacterized protein</fullName>
    </submittedName>
</protein>
<dbReference type="EMBL" id="NHSJ01000090">
    <property type="protein sequence ID" value="PPQ29540.1"/>
    <property type="molecule type" value="Genomic_DNA"/>
</dbReference>
<keyword evidence="3" id="KW-1185">Reference proteome</keyword>
<reference evidence="2 3" key="1">
    <citation type="journal article" date="2018" name="Arch. Microbiol.">
        <title>New insights into the metabolic potential of the phototrophic purple bacterium Rhodopila globiformis DSM 161(T) from its draft genome sequence and evidence for a vanadium-dependent nitrogenase.</title>
        <authorList>
            <person name="Imhoff J.F."/>
            <person name="Rahn T."/>
            <person name="Kunzel S."/>
            <person name="Neulinger S.C."/>
        </authorList>
    </citation>
    <scope>NUCLEOTIDE SEQUENCE [LARGE SCALE GENOMIC DNA]</scope>
    <source>
        <strain evidence="2 3">DSM 16996</strain>
    </source>
</reference>
<evidence type="ECO:0000256" key="1">
    <source>
        <dbReference type="SAM" id="SignalP"/>
    </source>
</evidence>
<dbReference type="Proteomes" id="UP000239089">
    <property type="component" value="Unassembled WGS sequence"/>
</dbReference>
<organism evidence="2 3">
    <name type="scientific">Rhodoblastus sphagnicola</name>
    <dbReference type="NCBI Taxonomy" id="333368"/>
    <lineage>
        <taxon>Bacteria</taxon>
        <taxon>Pseudomonadati</taxon>
        <taxon>Pseudomonadota</taxon>
        <taxon>Alphaproteobacteria</taxon>
        <taxon>Hyphomicrobiales</taxon>
        <taxon>Rhodoblastaceae</taxon>
        <taxon>Rhodoblastus</taxon>
    </lineage>
</organism>
<dbReference type="PROSITE" id="PS51257">
    <property type="entry name" value="PROKAR_LIPOPROTEIN"/>
    <property type="match status" value="1"/>
</dbReference>
<feature type="signal peptide" evidence="1">
    <location>
        <begin position="1"/>
        <end position="27"/>
    </location>
</feature>
<keyword evidence="1" id="KW-0732">Signal</keyword>
<name>A0A2S6N4K7_9HYPH</name>
<sequence>MGKKETPMNLGLASLALACAAATPALAYDGCLGAEVRACLAAIQPHLTQPDFQAAQLDVERYLGGDIAGHRTAQGVVSVPYRSSFAGAYDSPQLVVLNYAPTLAITQVEITLRPGADNAETDDDYRATRMYEAALFALGSRPDCPALAEAHDFYLFFHTQVRPKLREVKAERGAAGFTPVTGYTGETGWVALCGRKMRFTVSSAEWGAVQGNMDRKYSVHGATLAFR</sequence>
<evidence type="ECO:0000313" key="3">
    <source>
        <dbReference type="Proteomes" id="UP000239089"/>
    </source>
</evidence>
<accession>A0A2S6N4K7</accession>
<gene>
    <name evidence="2" type="ORF">CCR94_15075</name>
</gene>